<dbReference type="SUPFAM" id="SSF53474">
    <property type="entry name" value="alpha/beta-Hydrolases"/>
    <property type="match status" value="1"/>
</dbReference>
<evidence type="ECO:0000256" key="1">
    <source>
        <dbReference type="ARBA" id="ARBA00022801"/>
    </source>
</evidence>
<dbReference type="InterPro" id="IPR029058">
    <property type="entry name" value="AB_hydrolase_fold"/>
</dbReference>
<dbReference type="EMBL" id="JAGSXJ010000009">
    <property type="protein sequence ID" value="KAH6688429.1"/>
    <property type="molecule type" value="Genomic_DNA"/>
</dbReference>
<dbReference type="Pfam" id="PF07859">
    <property type="entry name" value="Abhydrolase_3"/>
    <property type="match status" value="1"/>
</dbReference>
<gene>
    <name evidence="3" type="ORF">F5X68DRAFT_221810</name>
</gene>
<dbReference type="AlphaFoldDB" id="A0A9P8VDE5"/>
<dbReference type="Proteomes" id="UP000770015">
    <property type="component" value="Unassembled WGS sequence"/>
</dbReference>
<feature type="domain" description="Alpha/beta hydrolase fold-3" evidence="2">
    <location>
        <begin position="113"/>
        <end position="317"/>
    </location>
</feature>
<reference evidence="3" key="1">
    <citation type="journal article" date="2021" name="Nat. Commun.">
        <title>Genetic determinants of endophytism in the Arabidopsis root mycobiome.</title>
        <authorList>
            <person name="Mesny F."/>
            <person name="Miyauchi S."/>
            <person name="Thiergart T."/>
            <person name="Pickel B."/>
            <person name="Atanasova L."/>
            <person name="Karlsson M."/>
            <person name="Huettel B."/>
            <person name="Barry K.W."/>
            <person name="Haridas S."/>
            <person name="Chen C."/>
            <person name="Bauer D."/>
            <person name="Andreopoulos W."/>
            <person name="Pangilinan J."/>
            <person name="LaButti K."/>
            <person name="Riley R."/>
            <person name="Lipzen A."/>
            <person name="Clum A."/>
            <person name="Drula E."/>
            <person name="Henrissat B."/>
            <person name="Kohler A."/>
            <person name="Grigoriev I.V."/>
            <person name="Martin F.M."/>
            <person name="Hacquard S."/>
        </authorList>
    </citation>
    <scope>NUCLEOTIDE SEQUENCE</scope>
    <source>
        <strain evidence="3">MPI-SDFR-AT-0117</strain>
    </source>
</reference>
<sequence>MVLLKPIPEYVDLGADFTPLPKHGHLSEKHPSFAAIEAPIGAAFSSLWALPDFIAFREAAGDPDAAMPAGGPDRYKDVVTELINFNARDGHQLELKVYKSPKVEPNATLMYRMHGGGWCVGSHEVDGVENVHAATNPRIVVYQRAPEFPFPYGPNDSYDGLMWCRENSDFLGIDPEKIILSGSSAGANLAACLAIQCRDEGIPGIVAQVLHFPPTSHPKYFPRDKYDFGSYIQNSNNPVLSTLWMEAFYDAYIAEHGPDHRHSPLLTPSLEGLPPTLIQCGGADILRDDAFAYAEALSGEGNDVEFFVYKGLPHCFTGLLLDIPETKQFHQRYNSFLDRHT</sequence>
<organism evidence="3 4">
    <name type="scientific">Plectosphaerella plurivora</name>
    <dbReference type="NCBI Taxonomy" id="936078"/>
    <lineage>
        <taxon>Eukaryota</taxon>
        <taxon>Fungi</taxon>
        <taxon>Dikarya</taxon>
        <taxon>Ascomycota</taxon>
        <taxon>Pezizomycotina</taxon>
        <taxon>Sordariomycetes</taxon>
        <taxon>Hypocreomycetidae</taxon>
        <taxon>Glomerellales</taxon>
        <taxon>Plectosphaerellaceae</taxon>
        <taxon>Plectosphaerella</taxon>
    </lineage>
</organism>
<proteinExistence type="predicted"/>
<keyword evidence="4" id="KW-1185">Reference proteome</keyword>
<dbReference type="GO" id="GO:0016787">
    <property type="term" value="F:hydrolase activity"/>
    <property type="evidence" value="ECO:0007669"/>
    <property type="project" value="UniProtKB-KW"/>
</dbReference>
<evidence type="ECO:0000313" key="3">
    <source>
        <dbReference type="EMBL" id="KAH6688429.1"/>
    </source>
</evidence>
<dbReference type="InterPro" id="IPR050300">
    <property type="entry name" value="GDXG_lipolytic_enzyme"/>
</dbReference>
<protein>
    <submittedName>
        <fullName evidence="3">Alpha/Beta hydrolase protein</fullName>
    </submittedName>
</protein>
<dbReference type="OrthoDB" id="408631at2759"/>
<dbReference type="Gene3D" id="3.40.50.1820">
    <property type="entry name" value="alpha/beta hydrolase"/>
    <property type="match status" value="1"/>
</dbReference>
<comment type="caution">
    <text evidence="3">The sequence shown here is derived from an EMBL/GenBank/DDBJ whole genome shotgun (WGS) entry which is preliminary data.</text>
</comment>
<name>A0A9P8VDE5_9PEZI</name>
<evidence type="ECO:0000259" key="2">
    <source>
        <dbReference type="Pfam" id="PF07859"/>
    </source>
</evidence>
<evidence type="ECO:0000313" key="4">
    <source>
        <dbReference type="Proteomes" id="UP000770015"/>
    </source>
</evidence>
<keyword evidence="1 3" id="KW-0378">Hydrolase</keyword>
<dbReference type="InterPro" id="IPR013094">
    <property type="entry name" value="AB_hydrolase_3"/>
</dbReference>
<dbReference type="PANTHER" id="PTHR48081:SF8">
    <property type="entry name" value="ALPHA_BETA HYDROLASE FOLD-3 DOMAIN-CONTAINING PROTEIN-RELATED"/>
    <property type="match status" value="1"/>
</dbReference>
<dbReference type="PANTHER" id="PTHR48081">
    <property type="entry name" value="AB HYDROLASE SUPERFAMILY PROTEIN C4A8.06C"/>
    <property type="match status" value="1"/>
</dbReference>
<accession>A0A9P8VDE5</accession>